<name>A0A7S4EDX3_9STRA</name>
<reference evidence="2" key="1">
    <citation type="submission" date="2021-01" db="EMBL/GenBank/DDBJ databases">
        <authorList>
            <person name="Corre E."/>
            <person name="Pelletier E."/>
            <person name="Niang G."/>
            <person name="Scheremetjew M."/>
            <person name="Finn R."/>
            <person name="Kale V."/>
            <person name="Holt S."/>
            <person name="Cochrane G."/>
            <person name="Meng A."/>
            <person name="Brown T."/>
            <person name="Cohen L."/>
        </authorList>
    </citation>
    <scope>NUCLEOTIDE SEQUENCE</scope>
    <source>
        <strain evidence="2">CCMP1756</strain>
    </source>
</reference>
<accession>A0A7S4EDX3</accession>
<sequence>MMTRLALLAAFLPCVNALLPAKALRNGRRPSTSLNILSPEAMVSLQKATNRAEFEDTVAKYAKQKRLSTRDAELEYARYLLDPDKFVLDAAANSKGVVEQRQRRPENIQQAGFGQRRSPLLQAYIDDDPTGATEKRISDFERSNTIKACAIIACLFVFVITWDPVVP</sequence>
<dbReference type="AlphaFoldDB" id="A0A7S4EDX3"/>
<feature type="signal peptide" evidence="1">
    <location>
        <begin position="1"/>
        <end position="17"/>
    </location>
</feature>
<keyword evidence="1" id="KW-0732">Signal</keyword>
<organism evidence="2">
    <name type="scientific">Pelagomonas calceolata</name>
    <dbReference type="NCBI Taxonomy" id="35677"/>
    <lineage>
        <taxon>Eukaryota</taxon>
        <taxon>Sar</taxon>
        <taxon>Stramenopiles</taxon>
        <taxon>Ochrophyta</taxon>
        <taxon>Pelagophyceae</taxon>
        <taxon>Pelagomonadales</taxon>
        <taxon>Pelagomonadaceae</taxon>
        <taxon>Pelagomonas</taxon>
    </lineage>
</organism>
<evidence type="ECO:0000256" key="1">
    <source>
        <dbReference type="SAM" id="SignalP"/>
    </source>
</evidence>
<gene>
    <name evidence="2" type="ORF">PCAL00307_LOCUS22040</name>
</gene>
<proteinExistence type="predicted"/>
<feature type="chain" id="PRO_5031555569" evidence="1">
    <location>
        <begin position="18"/>
        <end position="167"/>
    </location>
</feature>
<protein>
    <submittedName>
        <fullName evidence="2">Uncharacterized protein</fullName>
    </submittedName>
</protein>
<evidence type="ECO:0000313" key="2">
    <source>
        <dbReference type="EMBL" id="CAE0706589.1"/>
    </source>
</evidence>
<dbReference type="EMBL" id="HBIW01025568">
    <property type="protein sequence ID" value="CAE0706589.1"/>
    <property type="molecule type" value="Transcribed_RNA"/>
</dbReference>